<evidence type="ECO:0000313" key="3">
    <source>
        <dbReference type="Proteomes" id="UP000326396"/>
    </source>
</evidence>
<dbReference type="PANTHER" id="PTHR47165:SF3">
    <property type="entry name" value="RETROTRANSPOSON-LIKE PROTEIN"/>
    <property type="match status" value="1"/>
</dbReference>
<protein>
    <recommendedName>
        <fullName evidence="1">Replication protein A 70 kDa DNA-binding subunit B/D first OB fold domain-containing protein</fullName>
    </recommendedName>
</protein>
<dbReference type="AlphaFoldDB" id="A0A5N6PT15"/>
<evidence type="ECO:0000259" key="1">
    <source>
        <dbReference type="Pfam" id="PF02721"/>
    </source>
</evidence>
<sequence>MHYLHMSDLGPNITNKRQVNIMVSRTWTSYNPNTNHVISAYIILSDDRGSTIHAKVPGNLFRFFNAAYEEGIMYRIHRFVFLPYDTLYRPLHRERYVLFSSETTIVASLMDAALFPRHVFDFVPFNFLHGILHVRGPIVDKSRLGQSCNREVGNMVISNERCVCNKVAELFSYLQKGVIEQGTMYIIDATIIGVDLVTDWKYVKCSRCRKKTALNGDHYFCASCNTIVVNPRRAYKLVIHVVNKGEDLSCVMLMKLRLLFLGLLQMSGLRGFSLRVKIKIDRYNLATNYVRLYTVSKYMGDDINLLNKDKTMSTACASQVIPSNDVVSDGLMIYPPITDDEWAMLDESIWGPRVTSKSELTKTMISSCWSERMISHTGTETRPRLLREAAVGNFAQWAKA</sequence>
<dbReference type="EMBL" id="SZYD01000002">
    <property type="protein sequence ID" value="KAD7116694.1"/>
    <property type="molecule type" value="Genomic_DNA"/>
</dbReference>
<dbReference type="InterPro" id="IPR003871">
    <property type="entry name" value="RFA1B/D_OB_1st"/>
</dbReference>
<dbReference type="Gene3D" id="2.40.50.140">
    <property type="entry name" value="Nucleic acid-binding proteins"/>
    <property type="match status" value="2"/>
</dbReference>
<feature type="domain" description="Replication protein A 70 kDa DNA-binding subunit B/D first OB fold" evidence="1">
    <location>
        <begin position="3"/>
        <end position="106"/>
    </location>
</feature>
<dbReference type="OrthoDB" id="1931061at2759"/>
<dbReference type="Proteomes" id="UP000326396">
    <property type="component" value="Linkage Group LG10"/>
</dbReference>
<gene>
    <name evidence="2" type="ORF">E3N88_03962</name>
</gene>
<accession>A0A5N6PT15</accession>
<dbReference type="SUPFAM" id="SSF50249">
    <property type="entry name" value="Nucleic acid-binding proteins"/>
    <property type="match status" value="2"/>
</dbReference>
<dbReference type="Pfam" id="PF02721">
    <property type="entry name" value="DUF223"/>
    <property type="match status" value="1"/>
</dbReference>
<evidence type="ECO:0000313" key="2">
    <source>
        <dbReference type="EMBL" id="KAD7116694.1"/>
    </source>
</evidence>
<reference evidence="2 3" key="1">
    <citation type="submission" date="2019-05" db="EMBL/GenBank/DDBJ databases">
        <title>Mikania micrantha, genome provides insights into the molecular mechanism of rapid growth.</title>
        <authorList>
            <person name="Liu B."/>
        </authorList>
    </citation>
    <scope>NUCLEOTIDE SEQUENCE [LARGE SCALE GENOMIC DNA]</scope>
    <source>
        <strain evidence="2">NLD-2019</strain>
        <tissue evidence="2">Leaf</tissue>
    </source>
</reference>
<name>A0A5N6PT15_9ASTR</name>
<dbReference type="InterPro" id="IPR012340">
    <property type="entry name" value="NA-bd_OB-fold"/>
</dbReference>
<comment type="caution">
    <text evidence="2">The sequence shown here is derived from an EMBL/GenBank/DDBJ whole genome shotgun (WGS) entry which is preliminary data.</text>
</comment>
<proteinExistence type="predicted"/>
<dbReference type="PANTHER" id="PTHR47165">
    <property type="entry name" value="OS03G0429900 PROTEIN"/>
    <property type="match status" value="1"/>
</dbReference>
<keyword evidence="3" id="KW-1185">Reference proteome</keyword>
<organism evidence="2 3">
    <name type="scientific">Mikania micrantha</name>
    <name type="common">bitter vine</name>
    <dbReference type="NCBI Taxonomy" id="192012"/>
    <lineage>
        <taxon>Eukaryota</taxon>
        <taxon>Viridiplantae</taxon>
        <taxon>Streptophyta</taxon>
        <taxon>Embryophyta</taxon>
        <taxon>Tracheophyta</taxon>
        <taxon>Spermatophyta</taxon>
        <taxon>Magnoliopsida</taxon>
        <taxon>eudicotyledons</taxon>
        <taxon>Gunneridae</taxon>
        <taxon>Pentapetalae</taxon>
        <taxon>asterids</taxon>
        <taxon>campanulids</taxon>
        <taxon>Asterales</taxon>
        <taxon>Asteraceae</taxon>
        <taxon>Asteroideae</taxon>
        <taxon>Heliantheae alliance</taxon>
        <taxon>Eupatorieae</taxon>
        <taxon>Mikania</taxon>
    </lineage>
</organism>